<reference evidence="1" key="1">
    <citation type="submission" date="2012-02" db="EMBL/GenBank/DDBJ databases">
        <title>Improved High-Quality Draft Sequence of Rhizobium leguminosarum bv. trifolii WSM2297.</title>
        <authorList>
            <consortium name="US DOE Joint Genome Institute"/>
            <person name="Lucas S."/>
            <person name="Han J."/>
            <person name="Lapidus A."/>
            <person name="Cheng J.-F."/>
            <person name="Goodwin L."/>
            <person name="Pitluck S."/>
            <person name="Peters L."/>
            <person name="Ovchinnikova G."/>
            <person name="Zhang X."/>
            <person name="Detter J.C."/>
            <person name="Han C."/>
            <person name="Tapia R."/>
            <person name="Land M."/>
            <person name="Hauser L."/>
            <person name="Kyrpides N."/>
            <person name="Ivanova N."/>
            <person name="Pagani I."/>
            <person name="Brau L."/>
            <person name="Yates R."/>
            <person name="O'Hara G."/>
            <person name="Rui T."/>
            <person name="Howieson J."/>
            <person name="Reeve W."/>
            <person name="Woyke T."/>
        </authorList>
    </citation>
    <scope>NUCLEOTIDE SEQUENCE [LARGE SCALE GENOMIC DNA]</scope>
    <source>
        <strain evidence="1">WSM2297</strain>
    </source>
</reference>
<evidence type="ECO:0000313" key="1">
    <source>
        <dbReference type="EMBL" id="EJC83225.1"/>
    </source>
</evidence>
<protein>
    <submittedName>
        <fullName evidence="1">Uncharacterized protein</fullName>
    </submittedName>
</protein>
<dbReference type="EMBL" id="JH719393">
    <property type="protein sequence ID" value="EJC85182.1"/>
    <property type="molecule type" value="Genomic_DNA"/>
</dbReference>
<proteinExistence type="predicted"/>
<dbReference type="Proteomes" id="UP000005732">
    <property type="component" value="Unassembled WGS sequence"/>
</dbReference>
<organism evidence="1">
    <name type="scientific">Rhizobium leguminosarum bv. trifolii WSM2297</name>
    <dbReference type="NCBI Taxonomy" id="754762"/>
    <lineage>
        <taxon>Bacteria</taxon>
        <taxon>Pseudomonadati</taxon>
        <taxon>Pseudomonadota</taxon>
        <taxon>Alphaproteobacteria</taxon>
        <taxon>Hyphomicrobiales</taxon>
        <taxon>Rhizobiaceae</taxon>
        <taxon>Rhizobium/Agrobacterium group</taxon>
        <taxon>Rhizobium</taxon>
    </lineage>
</organism>
<accession>J0CTT3</accession>
<gene>
    <name evidence="1" type="ORF">Rleg4DRAFT_4966</name>
    <name evidence="2" type="ORF">Rleg4DRAFT_7056</name>
</gene>
<dbReference type="EMBL" id="JH719393">
    <property type="protein sequence ID" value="EJC83225.1"/>
    <property type="molecule type" value="Genomic_DNA"/>
</dbReference>
<dbReference type="AlphaFoldDB" id="J0CTT3"/>
<name>J0CTT3_RHILT</name>
<sequence>MSPQCRSRPFFRGIGGPGRLPFRGRRNLPGQTIEMPLGLSPGADCFRQWLQNADVDHGASPGLRQPMKEDPSYFQISLIDSARRSKTRECWRQRYLGLGSPPQKGQTIGEHTLQDQFSAFRCGKSSFGDRNSSRRWIDGSGGRDRKRLFGHRGDNDVRDRCFIRFYRDGDLSSGAKSVDARLSGFLLILSFDQRCLRHQKKWHVFLQCVLRRSHPQSGCGQDAAPNLRAPPIQKKALDPWGERLLYVGWQRLTRARRSKADRQSSAMAWSQAPS</sequence>
<dbReference type="HOGENOM" id="CLU_1015160_0_0_5"/>
<evidence type="ECO:0000313" key="2">
    <source>
        <dbReference type="EMBL" id="EJC85182.1"/>
    </source>
</evidence>